<proteinExistence type="predicted"/>
<feature type="region of interest" description="Disordered" evidence="1">
    <location>
        <begin position="337"/>
        <end position="359"/>
    </location>
</feature>
<feature type="signal peptide" evidence="2">
    <location>
        <begin position="1"/>
        <end position="19"/>
    </location>
</feature>
<feature type="chain" id="PRO_5034834907" evidence="2">
    <location>
        <begin position="20"/>
        <end position="481"/>
    </location>
</feature>
<dbReference type="Proteomes" id="UP000490939">
    <property type="component" value="Unassembled WGS sequence"/>
</dbReference>
<accession>A0A8H3V5P9</accession>
<protein>
    <submittedName>
        <fullName evidence="3">Uncharacterized protein</fullName>
    </submittedName>
</protein>
<reference evidence="3 4" key="1">
    <citation type="submission" date="2019-07" db="EMBL/GenBank/DDBJ databases">
        <title>Venturia inaequalis Genome Resource.</title>
        <authorList>
            <person name="Lichtner F.J."/>
        </authorList>
    </citation>
    <scope>NUCLEOTIDE SEQUENCE [LARGE SCALE GENOMIC DNA]</scope>
    <source>
        <strain evidence="3 4">DMI_063113</strain>
    </source>
</reference>
<comment type="caution">
    <text evidence="3">The sequence shown here is derived from an EMBL/GenBank/DDBJ whole genome shotgun (WGS) entry which is preliminary data.</text>
</comment>
<organism evidence="3 4">
    <name type="scientific">Venturia inaequalis</name>
    <name type="common">Apple scab fungus</name>
    <dbReference type="NCBI Taxonomy" id="5025"/>
    <lineage>
        <taxon>Eukaryota</taxon>
        <taxon>Fungi</taxon>
        <taxon>Dikarya</taxon>
        <taxon>Ascomycota</taxon>
        <taxon>Pezizomycotina</taxon>
        <taxon>Dothideomycetes</taxon>
        <taxon>Pleosporomycetidae</taxon>
        <taxon>Venturiales</taxon>
        <taxon>Venturiaceae</taxon>
        <taxon>Venturia</taxon>
    </lineage>
</organism>
<keyword evidence="4" id="KW-1185">Reference proteome</keyword>
<dbReference type="EMBL" id="WNWR01000371">
    <property type="protein sequence ID" value="KAE9981138.1"/>
    <property type="molecule type" value="Genomic_DNA"/>
</dbReference>
<keyword evidence="2" id="KW-0732">Signal</keyword>
<dbReference type="AlphaFoldDB" id="A0A8H3V5P9"/>
<evidence type="ECO:0000313" key="3">
    <source>
        <dbReference type="EMBL" id="KAE9981138.1"/>
    </source>
</evidence>
<evidence type="ECO:0000313" key="4">
    <source>
        <dbReference type="Proteomes" id="UP000490939"/>
    </source>
</evidence>
<evidence type="ECO:0000256" key="2">
    <source>
        <dbReference type="SAM" id="SignalP"/>
    </source>
</evidence>
<name>A0A8H3V5P9_VENIN</name>
<gene>
    <name evidence="3" type="ORF">EG327_006355</name>
</gene>
<evidence type="ECO:0000256" key="1">
    <source>
        <dbReference type="SAM" id="MobiDB-lite"/>
    </source>
</evidence>
<sequence length="481" mass="53081">MRDLIICLFLAAYFDEATSWIIPSNSNGTRYGNATGTNKIEFLSKRDTLSEICSKGSRACCGDLPPHKRSSIGERHLATNSSNLNGLGRPAYRSPLVRRVLQPPRDPDNMGPEIIEWANEALQENHVVILGQDLNAPGPDVWMTSFSWPLGDEKATFAAYGLAGCTSVLIATPTRIYMNHIWEGPLFEANYDSEVLQLLQHGDPNHPNNVRMDWPDFTSPAIECIIFTPRERTDRERGPVPEGTLLFPSRIRILMNKIIQIVPALANKHAMIVDYRPWQASLEGHELPADSARGKYIVRYDPVFAEATCHDRRKAGLEVWSEDRPKKVFEMTWDVPNQPNKRDLNERAACPEPSESSSTRAPATIHMVCTNVVDGNSPDHHPFCDCGGGTRVPIVTYAPTPCPWTDIKHIPTSMIISTTKLPAPTITNPPLYAFTVTEGNGDMVACASSSVGNIAGFKVTKCAGSQTRIAHTTIPDVQDSG</sequence>